<dbReference type="OrthoDB" id="7865446at2"/>
<keyword evidence="3" id="KW-1185">Reference proteome</keyword>
<reference evidence="2 3" key="1">
    <citation type="journal article" date="2015" name="Int. J. Syst. Evol. Microbiol.">
        <title>Aestuariivita atlantica sp. nov., isolated from deep sea sediment of the Atlantic Ocean.</title>
        <authorList>
            <person name="Li G."/>
            <person name="Lai Q."/>
            <person name="Du Y."/>
            <person name="Liu X."/>
            <person name="Sun F."/>
            <person name="Shao Z."/>
        </authorList>
    </citation>
    <scope>NUCLEOTIDE SEQUENCE [LARGE SCALE GENOMIC DNA]</scope>
    <source>
        <strain evidence="2 3">22II-S11-z3</strain>
    </source>
</reference>
<keyword evidence="1" id="KW-0812">Transmembrane</keyword>
<comment type="caution">
    <text evidence="2">The sequence shown here is derived from an EMBL/GenBank/DDBJ whole genome shotgun (WGS) entry which is preliminary data.</text>
</comment>
<feature type="transmembrane region" description="Helical" evidence="1">
    <location>
        <begin position="96"/>
        <end position="114"/>
    </location>
</feature>
<dbReference type="AlphaFoldDB" id="A0A0L1JQJ6"/>
<keyword evidence="1" id="KW-1133">Transmembrane helix</keyword>
<dbReference type="RefSeq" id="WP_050530144.1">
    <property type="nucleotide sequence ID" value="NZ_AQQZ01000003.1"/>
</dbReference>
<dbReference type="Proteomes" id="UP000036938">
    <property type="component" value="Unassembled WGS sequence"/>
</dbReference>
<evidence type="ECO:0000313" key="3">
    <source>
        <dbReference type="Proteomes" id="UP000036938"/>
    </source>
</evidence>
<name>A0A0L1JQJ6_9RHOB</name>
<dbReference type="PATRIC" id="fig|1317121.7.peg.2007"/>
<proteinExistence type="predicted"/>
<feature type="transmembrane region" description="Helical" evidence="1">
    <location>
        <begin position="72"/>
        <end position="90"/>
    </location>
</feature>
<evidence type="ECO:0000256" key="1">
    <source>
        <dbReference type="SAM" id="Phobius"/>
    </source>
</evidence>
<feature type="transmembrane region" description="Helical" evidence="1">
    <location>
        <begin position="7"/>
        <end position="27"/>
    </location>
</feature>
<gene>
    <name evidence="2" type="ORF">ATO11_07020</name>
</gene>
<feature type="transmembrane region" description="Helical" evidence="1">
    <location>
        <begin position="47"/>
        <end position="65"/>
    </location>
</feature>
<keyword evidence="1" id="KW-0472">Membrane</keyword>
<evidence type="ECO:0000313" key="2">
    <source>
        <dbReference type="EMBL" id="KNG94006.1"/>
    </source>
</evidence>
<organism evidence="2 3">
    <name type="scientific">Pseudaestuariivita atlantica</name>
    <dbReference type="NCBI Taxonomy" id="1317121"/>
    <lineage>
        <taxon>Bacteria</taxon>
        <taxon>Pseudomonadati</taxon>
        <taxon>Pseudomonadota</taxon>
        <taxon>Alphaproteobacteria</taxon>
        <taxon>Rhodobacterales</taxon>
        <taxon>Paracoccaceae</taxon>
        <taxon>Pseudaestuariivita</taxon>
    </lineage>
</organism>
<protein>
    <submittedName>
        <fullName evidence="2">Uncharacterized protein</fullName>
    </submittedName>
</protein>
<dbReference type="STRING" id="1317121.ATO11_07020"/>
<accession>A0A0L1JQJ6</accession>
<sequence length="123" mass="12753">MRNAAATLGIIAGIVGMMVGFFSYGWLDLLAWAEQENINLANAPDNPGLIRTMSILAPVLAIAGGAMAKARALWGGILLLLSAAGMLYAFDFGVFTMFPIVFAGVGGLLAVAAGKPDEPKAHF</sequence>
<dbReference type="EMBL" id="AQQZ01000003">
    <property type="protein sequence ID" value="KNG94006.1"/>
    <property type="molecule type" value="Genomic_DNA"/>
</dbReference>